<dbReference type="EMBL" id="MU853224">
    <property type="protein sequence ID" value="KAK4126917.1"/>
    <property type="molecule type" value="Genomic_DNA"/>
</dbReference>
<evidence type="ECO:0000313" key="1">
    <source>
        <dbReference type="EMBL" id="KAK4126917.1"/>
    </source>
</evidence>
<comment type="caution">
    <text evidence="1">The sequence shown here is derived from an EMBL/GenBank/DDBJ whole genome shotgun (WGS) entry which is preliminary data.</text>
</comment>
<reference evidence="1" key="1">
    <citation type="journal article" date="2023" name="Mol. Phylogenet. Evol.">
        <title>Genome-scale phylogeny and comparative genomics of the fungal order Sordariales.</title>
        <authorList>
            <person name="Hensen N."/>
            <person name="Bonometti L."/>
            <person name="Westerberg I."/>
            <person name="Brannstrom I.O."/>
            <person name="Guillou S."/>
            <person name="Cros-Aarteil S."/>
            <person name="Calhoun S."/>
            <person name="Haridas S."/>
            <person name="Kuo A."/>
            <person name="Mondo S."/>
            <person name="Pangilinan J."/>
            <person name="Riley R."/>
            <person name="LaButti K."/>
            <person name="Andreopoulos B."/>
            <person name="Lipzen A."/>
            <person name="Chen C."/>
            <person name="Yan M."/>
            <person name="Daum C."/>
            <person name="Ng V."/>
            <person name="Clum A."/>
            <person name="Steindorff A."/>
            <person name="Ohm R.A."/>
            <person name="Martin F."/>
            <person name="Silar P."/>
            <person name="Natvig D.O."/>
            <person name="Lalanne C."/>
            <person name="Gautier V."/>
            <person name="Ament-Velasquez S.L."/>
            <person name="Kruys A."/>
            <person name="Hutchinson M.I."/>
            <person name="Powell A.J."/>
            <person name="Barry K."/>
            <person name="Miller A.N."/>
            <person name="Grigoriev I.V."/>
            <person name="Debuchy R."/>
            <person name="Gladieux P."/>
            <person name="Hiltunen Thoren M."/>
            <person name="Johannesson H."/>
        </authorList>
    </citation>
    <scope>NUCLEOTIDE SEQUENCE</scope>
    <source>
        <strain evidence="1">CBS 731.68</strain>
    </source>
</reference>
<accession>A0AAN6U5M4</accession>
<proteinExistence type="predicted"/>
<sequence length="176" mass="19318">MPRGEHPLPSFSPWRIGPVSTLVPLDSSRQTRRAGVRHQWRGDAKSCCCPRSCCSCAPLLQLNRVNKISTKSNRTPVNEMYTCNSNYVQKRLFHCPEPAHAIYIDFKVAIESVRVNTANGSSSIPIDNIASFSVSPGRLPAGGKKQAGGAPENFRGPAMEVKVNVTHHFLRHLANG</sequence>
<organism evidence="1 2">
    <name type="scientific">Parathielavia appendiculata</name>
    <dbReference type="NCBI Taxonomy" id="2587402"/>
    <lineage>
        <taxon>Eukaryota</taxon>
        <taxon>Fungi</taxon>
        <taxon>Dikarya</taxon>
        <taxon>Ascomycota</taxon>
        <taxon>Pezizomycotina</taxon>
        <taxon>Sordariomycetes</taxon>
        <taxon>Sordariomycetidae</taxon>
        <taxon>Sordariales</taxon>
        <taxon>Chaetomiaceae</taxon>
        <taxon>Parathielavia</taxon>
    </lineage>
</organism>
<protein>
    <submittedName>
        <fullName evidence="1">Uncharacterized protein</fullName>
    </submittedName>
</protein>
<gene>
    <name evidence="1" type="ORF">N657DRAFT_640787</name>
</gene>
<reference evidence="1" key="2">
    <citation type="submission" date="2023-05" db="EMBL/GenBank/DDBJ databases">
        <authorList>
            <consortium name="Lawrence Berkeley National Laboratory"/>
            <person name="Steindorff A."/>
            <person name="Hensen N."/>
            <person name="Bonometti L."/>
            <person name="Westerberg I."/>
            <person name="Brannstrom I.O."/>
            <person name="Guillou S."/>
            <person name="Cros-Aarteil S."/>
            <person name="Calhoun S."/>
            <person name="Haridas S."/>
            <person name="Kuo A."/>
            <person name="Mondo S."/>
            <person name="Pangilinan J."/>
            <person name="Riley R."/>
            <person name="Labutti K."/>
            <person name="Andreopoulos B."/>
            <person name="Lipzen A."/>
            <person name="Chen C."/>
            <person name="Yanf M."/>
            <person name="Daum C."/>
            <person name="Ng V."/>
            <person name="Clum A."/>
            <person name="Ohm R."/>
            <person name="Martin F."/>
            <person name="Silar P."/>
            <person name="Natvig D."/>
            <person name="Lalanne C."/>
            <person name="Gautier V."/>
            <person name="Ament-Velasquez S.L."/>
            <person name="Kruys A."/>
            <person name="Hutchinson M.I."/>
            <person name="Powell A.J."/>
            <person name="Barry K."/>
            <person name="Miller A.N."/>
            <person name="Grigoriev I.V."/>
            <person name="Debuchy R."/>
            <person name="Gladieux P."/>
            <person name="Thoren M.H."/>
            <person name="Johannesson H."/>
        </authorList>
    </citation>
    <scope>NUCLEOTIDE SEQUENCE</scope>
    <source>
        <strain evidence="1">CBS 731.68</strain>
    </source>
</reference>
<evidence type="ECO:0000313" key="2">
    <source>
        <dbReference type="Proteomes" id="UP001302602"/>
    </source>
</evidence>
<name>A0AAN6U5M4_9PEZI</name>
<dbReference type="Proteomes" id="UP001302602">
    <property type="component" value="Unassembled WGS sequence"/>
</dbReference>
<dbReference type="GeneID" id="87828801"/>
<keyword evidence="2" id="KW-1185">Reference proteome</keyword>
<dbReference type="RefSeq" id="XP_062650688.1">
    <property type="nucleotide sequence ID" value="XM_062792032.1"/>
</dbReference>
<dbReference type="AlphaFoldDB" id="A0AAN6U5M4"/>